<evidence type="ECO:0000256" key="1">
    <source>
        <dbReference type="SAM" id="MobiDB-lite"/>
    </source>
</evidence>
<sequence length="179" mass="19570">MLQGSGVDGSREPGHSQAQEASSSLTSSADARSKRRVSESLRRRTEVSCDRCKIRKFRRVRSSGEKRPCAACAQAAEICESTLPRKQRVYASINQLSIRYRALDHLLRQLLPDRNFETLGDLKNLASEHVIQLPSFDDSTSAPDILKHPQSATPSGTPSSSSRSVSTPTSTMPGISKNS</sequence>
<dbReference type="Gene3D" id="4.10.240.10">
    <property type="entry name" value="Zn(2)-C6 fungal-type DNA-binding domain"/>
    <property type="match status" value="1"/>
</dbReference>
<reference evidence="2 3" key="1">
    <citation type="journal article" date="2019" name="Nat. Ecol. Evol.">
        <title>Megaphylogeny resolves global patterns of mushroom evolution.</title>
        <authorList>
            <person name="Varga T."/>
            <person name="Krizsan K."/>
            <person name="Foldi C."/>
            <person name="Dima B."/>
            <person name="Sanchez-Garcia M."/>
            <person name="Sanchez-Ramirez S."/>
            <person name="Szollosi G.J."/>
            <person name="Szarkandi J.G."/>
            <person name="Papp V."/>
            <person name="Albert L."/>
            <person name="Andreopoulos W."/>
            <person name="Angelini C."/>
            <person name="Antonin V."/>
            <person name="Barry K.W."/>
            <person name="Bougher N.L."/>
            <person name="Buchanan P."/>
            <person name="Buyck B."/>
            <person name="Bense V."/>
            <person name="Catcheside P."/>
            <person name="Chovatia M."/>
            <person name="Cooper J."/>
            <person name="Damon W."/>
            <person name="Desjardin D."/>
            <person name="Finy P."/>
            <person name="Geml J."/>
            <person name="Haridas S."/>
            <person name="Hughes K."/>
            <person name="Justo A."/>
            <person name="Karasinski D."/>
            <person name="Kautmanova I."/>
            <person name="Kiss B."/>
            <person name="Kocsube S."/>
            <person name="Kotiranta H."/>
            <person name="LaButti K.M."/>
            <person name="Lechner B.E."/>
            <person name="Liimatainen K."/>
            <person name="Lipzen A."/>
            <person name="Lukacs Z."/>
            <person name="Mihaltcheva S."/>
            <person name="Morgado L.N."/>
            <person name="Niskanen T."/>
            <person name="Noordeloos M.E."/>
            <person name="Ohm R.A."/>
            <person name="Ortiz-Santana B."/>
            <person name="Ovrebo C."/>
            <person name="Racz N."/>
            <person name="Riley R."/>
            <person name="Savchenko A."/>
            <person name="Shiryaev A."/>
            <person name="Soop K."/>
            <person name="Spirin V."/>
            <person name="Szebenyi C."/>
            <person name="Tomsovsky M."/>
            <person name="Tulloss R.E."/>
            <person name="Uehling J."/>
            <person name="Grigoriev I.V."/>
            <person name="Vagvolgyi C."/>
            <person name="Papp T."/>
            <person name="Martin F.M."/>
            <person name="Miettinen O."/>
            <person name="Hibbett D.S."/>
            <person name="Nagy L.G."/>
        </authorList>
    </citation>
    <scope>NUCLEOTIDE SEQUENCE [LARGE SCALE GENOMIC DNA]</scope>
    <source>
        <strain evidence="2 3">CBS 962.96</strain>
    </source>
</reference>
<dbReference type="Proteomes" id="UP000297245">
    <property type="component" value="Unassembled WGS sequence"/>
</dbReference>
<gene>
    <name evidence="2" type="ORF">K435DRAFT_967041</name>
</gene>
<dbReference type="CDD" id="cd00067">
    <property type="entry name" value="GAL4"/>
    <property type="match status" value="1"/>
</dbReference>
<evidence type="ECO:0008006" key="4">
    <source>
        <dbReference type="Google" id="ProtNLM"/>
    </source>
</evidence>
<feature type="compositionally biased region" description="Basic and acidic residues" evidence="1">
    <location>
        <begin position="36"/>
        <end position="47"/>
    </location>
</feature>
<accession>A0A4S8LWL6</accession>
<dbReference type="GO" id="GO:0000981">
    <property type="term" value="F:DNA-binding transcription factor activity, RNA polymerase II-specific"/>
    <property type="evidence" value="ECO:0007669"/>
    <property type="project" value="InterPro"/>
</dbReference>
<name>A0A4S8LWL6_DENBC</name>
<evidence type="ECO:0000313" key="3">
    <source>
        <dbReference type="Proteomes" id="UP000297245"/>
    </source>
</evidence>
<dbReference type="EMBL" id="ML179234">
    <property type="protein sequence ID" value="THU94007.1"/>
    <property type="molecule type" value="Genomic_DNA"/>
</dbReference>
<dbReference type="AlphaFoldDB" id="A0A4S8LWL6"/>
<dbReference type="InterPro" id="IPR036864">
    <property type="entry name" value="Zn2-C6_fun-type_DNA-bd_sf"/>
</dbReference>
<organism evidence="2 3">
    <name type="scientific">Dendrothele bispora (strain CBS 962.96)</name>
    <dbReference type="NCBI Taxonomy" id="1314807"/>
    <lineage>
        <taxon>Eukaryota</taxon>
        <taxon>Fungi</taxon>
        <taxon>Dikarya</taxon>
        <taxon>Basidiomycota</taxon>
        <taxon>Agaricomycotina</taxon>
        <taxon>Agaricomycetes</taxon>
        <taxon>Agaricomycetidae</taxon>
        <taxon>Agaricales</taxon>
        <taxon>Agaricales incertae sedis</taxon>
        <taxon>Dendrothele</taxon>
    </lineage>
</organism>
<proteinExistence type="predicted"/>
<keyword evidence="3" id="KW-1185">Reference proteome</keyword>
<feature type="region of interest" description="Disordered" evidence="1">
    <location>
        <begin position="1"/>
        <end position="47"/>
    </location>
</feature>
<feature type="compositionally biased region" description="Low complexity" evidence="1">
    <location>
        <begin position="16"/>
        <end position="30"/>
    </location>
</feature>
<dbReference type="OrthoDB" id="3364175at2759"/>
<protein>
    <recommendedName>
        <fullName evidence="4">Zn(2)-C6 fungal-type domain-containing protein</fullName>
    </recommendedName>
</protein>
<dbReference type="GO" id="GO:0008270">
    <property type="term" value="F:zinc ion binding"/>
    <property type="evidence" value="ECO:0007669"/>
    <property type="project" value="InterPro"/>
</dbReference>
<evidence type="ECO:0000313" key="2">
    <source>
        <dbReference type="EMBL" id="THU94007.1"/>
    </source>
</evidence>
<feature type="region of interest" description="Disordered" evidence="1">
    <location>
        <begin position="137"/>
        <end position="179"/>
    </location>
</feature>
<dbReference type="InterPro" id="IPR001138">
    <property type="entry name" value="Zn2Cys6_DnaBD"/>
</dbReference>
<feature type="compositionally biased region" description="Low complexity" evidence="1">
    <location>
        <begin position="149"/>
        <end position="173"/>
    </location>
</feature>